<dbReference type="Pfam" id="PF01381">
    <property type="entry name" value="HTH_3"/>
    <property type="match status" value="1"/>
</dbReference>
<sequence>MKTESTVSTLIGKKIKILRRNTGYTASGFARLSGCKSDQQLYRYERSVNKIDTNMLVSVLRTLNINTSSFF</sequence>
<dbReference type="SUPFAM" id="SSF47413">
    <property type="entry name" value="lambda repressor-like DNA-binding domains"/>
    <property type="match status" value="1"/>
</dbReference>
<gene>
    <name evidence="2" type="ORF">NCTC11801_02854</name>
</gene>
<proteinExistence type="predicted"/>
<evidence type="ECO:0000313" key="2">
    <source>
        <dbReference type="EMBL" id="SUC31886.1"/>
    </source>
</evidence>
<dbReference type="GeneID" id="93673663"/>
<dbReference type="PROSITE" id="PS50943">
    <property type="entry name" value="HTH_CROC1"/>
    <property type="match status" value="1"/>
</dbReference>
<dbReference type="RefSeq" id="WP_115167450.1">
    <property type="nucleotide sequence ID" value="NZ_CP077317.1"/>
</dbReference>
<dbReference type="Gene3D" id="1.10.260.40">
    <property type="entry name" value="lambda repressor-like DNA-binding domains"/>
    <property type="match status" value="1"/>
</dbReference>
<feature type="domain" description="HTH cro/C1-type" evidence="1">
    <location>
        <begin position="15"/>
        <end position="70"/>
    </location>
</feature>
<evidence type="ECO:0000259" key="1">
    <source>
        <dbReference type="PROSITE" id="PS50943"/>
    </source>
</evidence>
<name>A0A379FT86_PRORE</name>
<dbReference type="EMBL" id="UGTZ01000001">
    <property type="protein sequence ID" value="SUC31886.1"/>
    <property type="molecule type" value="Genomic_DNA"/>
</dbReference>
<dbReference type="CDD" id="cd00093">
    <property type="entry name" value="HTH_XRE"/>
    <property type="match status" value="1"/>
</dbReference>
<dbReference type="GO" id="GO:0003677">
    <property type="term" value="F:DNA binding"/>
    <property type="evidence" value="ECO:0007669"/>
    <property type="project" value="InterPro"/>
</dbReference>
<reference evidence="2 3" key="1">
    <citation type="submission" date="2018-06" db="EMBL/GenBank/DDBJ databases">
        <authorList>
            <consortium name="Pathogen Informatics"/>
            <person name="Doyle S."/>
        </authorList>
    </citation>
    <scope>NUCLEOTIDE SEQUENCE [LARGE SCALE GENOMIC DNA]</scope>
    <source>
        <strain evidence="2 3">NCTC11801</strain>
    </source>
</reference>
<protein>
    <recommendedName>
        <fullName evidence="1">HTH cro/C1-type domain-containing protein</fullName>
    </recommendedName>
</protein>
<dbReference type="InterPro" id="IPR010982">
    <property type="entry name" value="Lambda_DNA-bd_dom_sf"/>
</dbReference>
<dbReference type="SMART" id="SM00530">
    <property type="entry name" value="HTH_XRE"/>
    <property type="match status" value="1"/>
</dbReference>
<dbReference type="AlphaFoldDB" id="A0A379FT86"/>
<dbReference type="Proteomes" id="UP000254208">
    <property type="component" value="Unassembled WGS sequence"/>
</dbReference>
<dbReference type="InterPro" id="IPR001387">
    <property type="entry name" value="Cro/C1-type_HTH"/>
</dbReference>
<evidence type="ECO:0000313" key="3">
    <source>
        <dbReference type="Proteomes" id="UP000254208"/>
    </source>
</evidence>
<accession>A0A379FT86</accession>
<organism evidence="2 3">
    <name type="scientific">Providencia rettgeri</name>
    <dbReference type="NCBI Taxonomy" id="587"/>
    <lineage>
        <taxon>Bacteria</taxon>
        <taxon>Pseudomonadati</taxon>
        <taxon>Pseudomonadota</taxon>
        <taxon>Gammaproteobacteria</taxon>
        <taxon>Enterobacterales</taxon>
        <taxon>Morganellaceae</taxon>
        <taxon>Providencia</taxon>
    </lineage>
</organism>